<gene>
    <name evidence="4" type="ORF">BEWA_030300</name>
</gene>
<evidence type="ECO:0000313" key="4">
    <source>
        <dbReference type="EMBL" id="AFZ80177.1"/>
    </source>
</evidence>
<feature type="region of interest" description="Disordered" evidence="2">
    <location>
        <begin position="763"/>
        <end position="782"/>
    </location>
</feature>
<feature type="chain" id="PRO_5003939308" evidence="3">
    <location>
        <begin position="18"/>
        <end position="1860"/>
    </location>
</feature>
<evidence type="ECO:0000313" key="5">
    <source>
        <dbReference type="Proteomes" id="UP000031512"/>
    </source>
</evidence>
<dbReference type="KEGG" id="beq:BEWA_030300"/>
<name>L0AX64_THEEQ</name>
<feature type="region of interest" description="Disordered" evidence="2">
    <location>
        <begin position="722"/>
        <end position="748"/>
    </location>
</feature>
<organism evidence="4 5">
    <name type="scientific">Theileria equi strain WA</name>
    <dbReference type="NCBI Taxonomy" id="1537102"/>
    <lineage>
        <taxon>Eukaryota</taxon>
        <taxon>Sar</taxon>
        <taxon>Alveolata</taxon>
        <taxon>Apicomplexa</taxon>
        <taxon>Aconoidasida</taxon>
        <taxon>Piroplasmida</taxon>
        <taxon>Theileriidae</taxon>
        <taxon>Theileria</taxon>
    </lineage>
</organism>
<evidence type="ECO:0000256" key="2">
    <source>
        <dbReference type="SAM" id="MobiDB-lite"/>
    </source>
</evidence>
<dbReference type="OrthoDB" id="328978at2759"/>
<keyword evidence="5" id="KW-1185">Reference proteome</keyword>
<feature type="signal peptide" evidence="3">
    <location>
        <begin position="1"/>
        <end position="17"/>
    </location>
</feature>
<dbReference type="RefSeq" id="XP_004829843.1">
    <property type="nucleotide sequence ID" value="XM_004829786.1"/>
</dbReference>
<proteinExistence type="predicted"/>
<dbReference type="STRING" id="1537102.L0AX64"/>
<dbReference type="eggNOG" id="ENOG502TN0G">
    <property type="taxonomic scope" value="Eukaryota"/>
</dbReference>
<protein>
    <submittedName>
        <fullName evidence="4">Uncharacterized protein</fullName>
    </submittedName>
</protein>
<feature type="compositionally biased region" description="Basic and acidic residues" evidence="2">
    <location>
        <begin position="731"/>
        <end position="740"/>
    </location>
</feature>
<dbReference type="EMBL" id="CP001669">
    <property type="protein sequence ID" value="AFZ80177.1"/>
    <property type="molecule type" value="Genomic_DNA"/>
</dbReference>
<keyword evidence="3" id="KW-0732">Signal</keyword>
<accession>L0AX64</accession>
<evidence type="ECO:0000256" key="3">
    <source>
        <dbReference type="SAM" id="SignalP"/>
    </source>
</evidence>
<reference evidence="4 5" key="1">
    <citation type="journal article" date="2012" name="BMC Genomics">
        <title>Comparative genomic analysis and phylogenetic position of Theileria equi.</title>
        <authorList>
            <person name="Kappmeyer L.S."/>
            <person name="Thiagarajan M."/>
            <person name="Herndon D.R."/>
            <person name="Ramsay J.D."/>
            <person name="Caler E."/>
            <person name="Djikeng A."/>
            <person name="Gillespie J.J."/>
            <person name="Lau A.O."/>
            <person name="Roalson E.H."/>
            <person name="Silva J.C."/>
            <person name="Silva M.G."/>
            <person name="Suarez C.E."/>
            <person name="Ueti M.W."/>
            <person name="Nene V.M."/>
            <person name="Mealey R.H."/>
            <person name="Knowles D.P."/>
            <person name="Brayton K.A."/>
        </authorList>
    </citation>
    <scope>NUCLEOTIDE SEQUENCE [LARGE SCALE GENOMIC DNA]</scope>
    <source>
        <strain evidence="4 5">WA</strain>
    </source>
</reference>
<feature type="coiled-coil region" evidence="1">
    <location>
        <begin position="421"/>
        <end position="448"/>
    </location>
</feature>
<dbReference type="GeneID" id="15803322"/>
<dbReference type="VEuPathDB" id="PiroplasmaDB:BEWA_030300"/>
<dbReference type="Proteomes" id="UP000031512">
    <property type="component" value="Chromosome 1"/>
</dbReference>
<evidence type="ECO:0000256" key="1">
    <source>
        <dbReference type="SAM" id="Coils"/>
    </source>
</evidence>
<sequence>MLYVFGLVIGNIAHTLAKSVRNDQTGGFLNQKGIQYAGITDKSGPLGVEIGGSDTRLDGLSTNLYRQLMNDVSGSVANKSDGGNGQSDDFIDGADSSASGSIARNDNITVLDPAYIKRVELEIKMTYGERELAYFRNMIKEFQKSSESEDTDPLVDDSTMDHMKEHFQDRYVEDYKALDDKSRMTKDLETARILVKIIKNEFAKFGGIQKKYLEPNIERFTQIKAIADSFGENTDTPCRTQAGCRRLEILINLCTYIRGGTQFAYDIFATMVHVLGSMLSVLCGCVFIGPVHICFLKNFPEWLKLELDKLCGTSGCRCNKKPHYLSVTATKEINNPTRGYDKHIHTLSKGGTFTLYNVKYNEELIFSDGLDNVFGVTEVSVYYGGEKRDIPFIIEINNGGKQYYFNENPSSTGSRNTVWTRKNDLNKLDNLKEKLEELSCKSSNSAALDILKHKNRDYYCDNKVNVSGHKLKGANDMYEFKQTSQNNQPFKVHSIQYNGTEIPIPIPPEGVKEISTFYWKHHLGKPLVVKVLDTRNQPTYYFNDGRVGLQWDKRDKDKIGELNNAIVEHNCLRNRTTTIDISNRDNGKKYCCTKDCENRRIKVTENNLDDVFPGFTNYEHSSDDKLPFTIGRIMKGGEKQKGILFPIKNAYSVSVYYATSCKEQPIFLEILYAKDGYREYKWYQRITQNGWDLLDIPENEDQINKDLRENFRKVAKLLSENKCNPNSLPEDSTKSFREYPEPNGKLTSPDKVFEDLKKHISNTEFTPPMGLKEEEEEDQARKQANLEGKKYVFTLQKLDKLKMKPGKTPPNTKKLMQIAVKIVNEVKQELPALVPPPLTPIPAASTAHSSGVIIDIQKSPSNGKGHDTYTFGISDQKVKLVKSVDPPGSGFVKLTHTKNDSGIGPFTVEKVIFGEENNDTTAGLKLNSGNSIKHLAVWYWKEKGGIENPLLVEIIESNNNYKYHANKGGWNQWYPHGESQLQGEELEQKLDDLNCNLNKAVTMDITEISIRNRSHSCGNKIEVSSQSITLISNSIVSTNTSSIKYSIHKIQDKGYKLAKIKYYLQGQLNERKRIKADELKFPIEGPVDIYTFYCENNPILIYVDAFGQKKWYKRQNKNNHDSNWVVAGELDGVLPEKIKNRDCENWEKLKGVYTGLNCTIGDCSIIPGSKFSSGSTTIKFTSLPPPQVIIKLSENKNAIGGETTYIAPTETPSVTIRVTETTYPTQDFLKYEHTLYPNKDEFTLKGVLDDDGKEVEGTGGKVTSVSAYYWTGNTDRALLVGVTTNAGINTYYRNSKNGSWKPYTLRVSSDGKPTKEELELLNCEINDVVQIDVTKTSKYCHDGHGGSYIKKVKVTDTTPGENQLAMYKAYEHTPSGGSFIISAFKKGGVALKLDGLEPLPLKNATRVVVYFCSNRTYNPLLIYIPKAIVSEKWFQSNDKGNTWKTIDSKVPENENDYNKILRILDELNSDCKPPSVTIDIYERDHPKIFTTYRSPPFTIEVRQKELPGITSFTEYVHTIHGRTGNYFTVSDFKDSTKPITERDLTGNMEYVDSVSVFYWTPLENPNRQDYTDKRGRPLLIKMTNKAPGILSTDKWYENKGELSGENNKWKKIDSGLFTKLALENKLNLLNCKLNNTVIIDISKNQNGTYDACKDKTFDTSHDKDKMTVSEELSNSTLGEYKVYKHTLNNGSGKLFHVVKFVNGRVTLNNIGPTPDNPILDVKEVRVYMCEKDKITPLLVYYNHTLSEFTGLNTHLKWYQNKDIDNDSDKWELVKDTQLSSPENHGAILDVLNCLKSTCQPEEPPVAEQFGAGVELAAAGLSSWAIFGGSTSGTLAGAGGLTGLGWWAFKRSRGDPWVRQI</sequence>
<keyword evidence="1" id="KW-0175">Coiled coil</keyword>